<evidence type="ECO:0000313" key="1">
    <source>
        <dbReference type="EMBL" id="GMR54482.1"/>
    </source>
</evidence>
<comment type="caution">
    <text evidence="1">The sequence shown here is derived from an EMBL/GenBank/DDBJ whole genome shotgun (WGS) entry which is preliminary data.</text>
</comment>
<gene>
    <name evidence="1" type="ORF">PMAYCL1PPCAC_24677</name>
</gene>
<protein>
    <recommendedName>
        <fullName evidence="3">F-box domain-containing protein</fullName>
    </recommendedName>
</protein>
<organism evidence="1 2">
    <name type="scientific">Pristionchus mayeri</name>
    <dbReference type="NCBI Taxonomy" id="1317129"/>
    <lineage>
        <taxon>Eukaryota</taxon>
        <taxon>Metazoa</taxon>
        <taxon>Ecdysozoa</taxon>
        <taxon>Nematoda</taxon>
        <taxon>Chromadorea</taxon>
        <taxon>Rhabditida</taxon>
        <taxon>Rhabditina</taxon>
        <taxon>Diplogasteromorpha</taxon>
        <taxon>Diplogasteroidea</taxon>
        <taxon>Neodiplogasteridae</taxon>
        <taxon>Pristionchus</taxon>
    </lineage>
</organism>
<keyword evidence="2" id="KW-1185">Reference proteome</keyword>
<reference evidence="2" key="1">
    <citation type="submission" date="2022-10" db="EMBL/GenBank/DDBJ databases">
        <title>Genome assembly of Pristionchus species.</title>
        <authorList>
            <person name="Yoshida K."/>
            <person name="Sommer R.J."/>
        </authorList>
    </citation>
    <scope>NUCLEOTIDE SEQUENCE [LARGE SCALE GENOMIC DNA]</scope>
    <source>
        <strain evidence="2">RS5460</strain>
    </source>
</reference>
<accession>A0AAN5D1L3</accession>
<dbReference type="EMBL" id="BTRK01000005">
    <property type="protein sequence ID" value="GMR54482.1"/>
    <property type="molecule type" value="Genomic_DNA"/>
</dbReference>
<dbReference type="AlphaFoldDB" id="A0AAN5D1L3"/>
<sequence>MTTSGSMKTITDLPPEIIDTICHELTLEDIANMQAAAPLLDSMVKFIFFPKFTKMRVTMDENGSMITLSPRSTHSYLEHSFSVSGDSPMRRQILEDCSSVESLTISCSDHNKDYHILNAINRAEIKLSKLVINIHSPQKCDDCLEPSFRDTYCVKIMNRSHRKITEFLREQASTVNTLKMSTSEEDSISVKLRPLDSASTSTESHVHFAHTADSALNSSLIYPLFKAFNDAKPSGPSSVRLTVDWRIRLDLALQSAFMVALPVWGHRSRVTKMRIGFSSKVSSLSHDEINASLEAFSKQLEFTRNLKELVCDVTNSKIDPCNLESMIYALSSQLDLERGHRIRVVHDAPVIEDTRNWVKEEWAGWPKVY</sequence>
<proteinExistence type="predicted"/>
<dbReference type="Proteomes" id="UP001328107">
    <property type="component" value="Unassembled WGS sequence"/>
</dbReference>
<evidence type="ECO:0000313" key="2">
    <source>
        <dbReference type="Proteomes" id="UP001328107"/>
    </source>
</evidence>
<evidence type="ECO:0008006" key="3">
    <source>
        <dbReference type="Google" id="ProtNLM"/>
    </source>
</evidence>
<name>A0AAN5D1L3_9BILA</name>